<dbReference type="KEGG" id="nsm:JO391_14250"/>
<evidence type="ECO:0000256" key="1">
    <source>
        <dbReference type="SAM" id="Phobius"/>
    </source>
</evidence>
<evidence type="ECO:0000313" key="3">
    <source>
        <dbReference type="EMBL" id="QYZ68903.1"/>
    </source>
</evidence>
<dbReference type="InterPro" id="IPR025902">
    <property type="entry name" value="LssY-like-C_dom"/>
</dbReference>
<keyword evidence="4" id="KW-1185">Reference proteome</keyword>
<feature type="transmembrane region" description="Helical" evidence="1">
    <location>
        <begin position="12"/>
        <end position="34"/>
    </location>
</feature>
<dbReference type="RefSeq" id="WP_220661123.1">
    <property type="nucleotide sequence ID" value="NZ_CP069370.1"/>
</dbReference>
<gene>
    <name evidence="3" type="ORF">JO391_14250</name>
</gene>
<keyword evidence="1" id="KW-0472">Membrane</keyword>
<dbReference type="Proteomes" id="UP000826300">
    <property type="component" value="Chromosome"/>
</dbReference>
<keyword evidence="1" id="KW-1133">Transmembrane helix</keyword>
<reference evidence="3" key="1">
    <citation type="submission" date="2021-02" db="EMBL/GenBank/DDBJ databases">
        <title>Rhodobacter shimadae sp. nov., an aerobic anoxygenic phototrophic bacterium isolated from a hot spring.</title>
        <authorList>
            <person name="Muramatsu S."/>
            <person name="Haruta S."/>
            <person name="Hirose S."/>
            <person name="Hanada S."/>
        </authorList>
    </citation>
    <scope>NUCLEOTIDE SEQUENCE</scope>
    <source>
        <strain evidence="3">N10</strain>
    </source>
</reference>
<sequence>MREESRRRRILTWVLGALVVWAVAAYLILPRLWYHREHQPGLAEAEMVTHTEQGIPGDPLNVGLVGSEDDVLAAMHAAGWYPADPVTLKSSVRIVASVMLDRPYDAAPVSPLLYQGRKEDLAFEKPIGDSADRRNHVRYWKVLEKGVEGRPVWLGSATQDAGVELSRDTGQVTHHIAPDIDDERNLLIGDLVAAKVVTTLYGMTGVGPTLNGRNGGGDRYYTDGEIRMAVLSPGAAPVDKPPVQDPDPPIVALKNQVWSAVASAVAP</sequence>
<dbReference type="EMBL" id="CP069370">
    <property type="protein sequence ID" value="QYZ68903.1"/>
    <property type="molecule type" value="Genomic_DNA"/>
</dbReference>
<organism evidence="3 4">
    <name type="scientific">Neotabrizicola shimadae</name>
    <dbReference type="NCBI Taxonomy" id="2807096"/>
    <lineage>
        <taxon>Bacteria</taxon>
        <taxon>Pseudomonadati</taxon>
        <taxon>Pseudomonadota</taxon>
        <taxon>Alphaproteobacteria</taxon>
        <taxon>Rhodobacterales</taxon>
        <taxon>Paracoccaceae</taxon>
        <taxon>Neotabrizicola</taxon>
    </lineage>
</organism>
<dbReference type="AlphaFoldDB" id="A0A8G0ZUG6"/>
<evidence type="ECO:0000313" key="4">
    <source>
        <dbReference type="Proteomes" id="UP000826300"/>
    </source>
</evidence>
<evidence type="ECO:0000259" key="2">
    <source>
        <dbReference type="Pfam" id="PF14067"/>
    </source>
</evidence>
<dbReference type="Pfam" id="PF14067">
    <property type="entry name" value="LssY_C"/>
    <property type="match status" value="1"/>
</dbReference>
<proteinExistence type="predicted"/>
<protein>
    <submittedName>
        <fullName evidence="3">LssY C-terminal domain-containing protein</fullName>
    </submittedName>
</protein>
<accession>A0A8G0ZUG6</accession>
<keyword evidence="1" id="KW-0812">Transmembrane</keyword>
<feature type="domain" description="LssY-like C-terminal" evidence="2">
    <location>
        <begin position="44"/>
        <end position="225"/>
    </location>
</feature>
<name>A0A8G0ZUG6_9RHOB</name>